<feature type="compositionally biased region" description="Pro residues" evidence="1">
    <location>
        <begin position="81"/>
        <end position="94"/>
    </location>
</feature>
<accession>A0A5D3APE8</accession>
<name>A0A5D3APE8_9TREE</name>
<gene>
    <name evidence="2" type="ORF">B9479_006682</name>
</gene>
<protein>
    <submittedName>
        <fullName evidence="2">Uncharacterized protein</fullName>
    </submittedName>
</protein>
<dbReference type="AlphaFoldDB" id="A0A5D3APE8"/>
<organism evidence="2 3">
    <name type="scientific">Cryptococcus floricola</name>
    <dbReference type="NCBI Taxonomy" id="2591691"/>
    <lineage>
        <taxon>Eukaryota</taxon>
        <taxon>Fungi</taxon>
        <taxon>Dikarya</taxon>
        <taxon>Basidiomycota</taxon>
        <taxon>Agaricomycotina</taxon>
        <taxon>Tremellomycetes</taxon>
        <taxon>Tremellales</taxon>
        <taxon>Cryptococcaceae</taxon>
        <taxon>Cryptococcus</taxon>
    </lineage>
</organism>
<keyword evidence="3" id="KW-1185">Reference proteome</keyword>
<dbReference type="PANTHER" id="PTHR35587:SF3">
    <property type="entry name" value="EXPRESSED PROTEIN"/>
    <property type="match status" value="1"/>
</dbReference>
<reference evidence="2 3" key="1">
    <citation type="submission" date="2017-05" db="EMBL/GenBank/DDBJ databases">
        <title>The Genome Sequence of Tsuchiyaea wingfieldii DSM 27421.</title>
        <authorList>
            <person name="Cuomo C."/>
            <person name="Passer A."/>
            <person name="Billmyre B."/>
            <person name="Heitman J."/>
        </authorList>
    </citation>
    <scope>NUCLEOTIDE SEQUENCE [LARGE SCALE GENOMIC DNA]</scope>
    <source>
        <strain evidence="2 3">DSM 27421</strain>
    </source>
</reference>
<evidence type="ECO:0000313" key="2">
    <source>
        <dbReference type="EMBL" id="TYJ52714.1"/>
    </source>
</evidence>
<proteinExistence type="predicted"/>
<dbReference type="EMBL" id="NIDF01000120">
    <property type="protein sequence ID" value="TYJ52714.1"/>
    <property type="molecule type" value="Genomic_DNA"/>
</dbReference>
<dbReference type="Proteomes" id="UP000322245">
    <property type="component" value="Unassembled WGS sequence"/>
</dbReference>
<comment type="caution">
    <text evidence="2">The sequence shown here is derived from an EMBL/GenBank/DDBJ whole genome shotgun (WGS) entry which is preliminary data.</text>
</comment>
<evidence type="ECO:0000313" key="3">
    <source>
        <dbReference type="Proteomes" id="UP000322245"/>
    </source>
</evidence>
<feature type="compositionally biased region" description="Basic and acidic residues" evidence="1">
    <location>
        <begin position="121"/>
        <end position="137"/>
    </location>
</feature>
<evidence type="ECO:0000256" key="1">
    <source>
        <dbReference type="SAM" id="MobiDB-lite"/>
    </source>
</evidence>
<feature type="compositionally biased region" description="Basic and acidic residues" evidence="1">
    <location>
        <begin position="15"/>
        <end position="45"/>
    </location>
</feature>
<sequence>MSEKEQQQQEQPQQEEEKTPQEEKPQKEEGEQDDKPQREDQPQKEEEGEQSESAEEAKPQPQQQQQRPQQVQSHDQNSFNLPPPPGPQTHPKNPPRSGTARDQQLGPLRSHRQPLPNEMAELTKDEQPGGRNDEDEHSLKINISLDLLVEVHLTARVKGDVTIGLL</sequence>
<feature type="compositionally biased region" description="Low complexity" evidence="1">
    <location>
        <begin position="59"/>
        <end position="72"/>
    </location>
</feature>
<dbReference type="PANTHER" id="PTHR35587">
    <property type="entry name" value="EXPRESSED PROTEIN"/>
    <property type="match status" value="1"/>
</dbReference>
<feature type="region of interest" description="Disordered" evidence="1">
    <location>
        <begin position="1"/>
        <end position="137"/>
    </location>
</feature>